<dbReference type="InterPro" id="IPR036043">
    <property type="entry name" value="Phosphoglycerate_kinase_sf"/>
</dbReference>
<dbReference type="InterPro" id="IPR001576">
    <property type="entry name" value="Phosphoglycerate_kinase"/>
</dbReference>
<comment type="caution">
    <text evidence="12">The sequence shown here is derived from an EMBL/GenBank/DDBJ whole genome shotgun (WGS) entry which is preliminary data.</text>
</comment>
<evidence type="ECO:0000256" key="9">
    <source>
        <dbReference type="ARBA" id="ARBA00022840"/>
    </source>
</evidence>
<organism evidence="12 13">
    <name type="scientific">Portunus trituberculatus</name>
    <name type="common">Swimming crab</name>
    <name type="synonym">Neptunus trituberculatus</name>
    <dbReference type="NCBI Taxonomy" id="210409"/>
    <lineage>
        <taxon>Eukaryota</taxon>
        <taxon>Metazoa</taxon>
        <taxon>Ecdysozoa</taxon>
        <taxon>Arthropoda</taxon>
        <taxon>Crustacea</taxon>
        <taxon>Multicrustacea</taxon>
        <taxon>Malacostraca</taxon>
        <taxon>Eumalacostraca</taxon>
        <taxon>Eucarida</taxon>
        <taxon>Decapoda</taxon>
        <taxon>Pleocyemata</taxon>
        <taxon>Brachyura</taxon>
        <taxon>Eubrachyura</taxon>
        <taxon>Portunoidea</taxon>
        <taxon>Portunidae</taxon>
        <taxon>Portuninae</taxon>
        <taxon>Portunus</taxon>
    </lineage>
</organism>
<dbReference type="SUPFAM" id="SSF53748">
    <property type="entry name" value="Phosphoglycerate kinase"/>
    <property type="match status" value="1"/>
</dbReference>
<dbReference type="InterPro" id="IPR015824">
    <property type="entry name" value="Phosphoglycerate_kinase_N"/>
</dbReference>
<keyword evidence="6" id="KW-0479">Metal-binding</keyword>
<dbReference type="Proteomes" id="UP000324222">
    <property type="component" value="Unassembled WGS sequence"/>
</dbReference>
<dbReference type="PANTHER" id="PTHR11406:SF0">
    <property type="entry name" value="PHOSPHOGLYCERATE KINASE"/>
    <property type="match status" value="1"/>
</dbReference>
<evidence type="ECO:0000256" key="10">
    <source>
        <dbReference type="ARBA" id="ARBA00022842"/>
    </source>
</evidence>
<evidence type="ECO:0000313" key="12">
    <source>
        <dbReference type="EMBL" id="MPC98244.1"/>
    </source>
</evidence>
<dbReference type="GO" id="GO:0043531">
    <property type="term" value="F:ADP binding"/>
    <property type="evidence" value="ECO:0007669"/>
    <property type="project" value="TreeGrafter"/>
</dbReference>
<dbReference type="Gene3D" id="3.40.50.1260">
    <property type="entry name" value="Phosphoglycerate kinase, N-terminal domain"/>
    <property type="match status" value="1"/>
</dbReference>
<name>A0A5B7K0W8_PORTR</name>
<proteinExistence type="inferred from homology"/>
<evidence type="ECO:0000313" key="13">
    <source>
        <dbReference type="Proteomes" id="UP000324222"/>
    </source>
</evidence>
<protein>
    <recommendedName>
        <fullName evidence="4">phosphoglycerate kinase</fullName>
        <ecNumber evidence="4">2.7.2.3</ecNumber>
    </recommendedName>
</protein>
<keyword evidence="11" id="KW-0324">Glycolysis</keyword>
<sequence length="119" mass="13423">MALTNDILHILSFRPFLAILGGAKVKDKIQLIENMLDKVDEMMIVGGMAFTFLKITKNMEKQTWSCRRLKEKQRHRQLPHVDVPLCVGLLPASPALSTVGRLEAPTAVRSVCVDLELRR</sequence>
<evidence type="ECO:0000256" key="3">
    <source>
        <dbReference type="ARBA" id="ARBA00008982"/>
    </source>
</evidence>
<dbReference type="EC" id="2.7.2.3" evidence="4"/>
<dbReference type="GO" id="GO:0005829">
    <property type="term" value="C:cytosol"/>
    <property type="evidence" value="ECO:0007669"/>
    <property type="project" value="TreeGrafter"/>
</dbReference>
<dbReference type="UniPathway" id="UPA00109">
    <property type="reaction ID" value="UER00185"/>
</dbReference>
<dbReference type="EMBL" id="VSRR010113231">
    <property type="protein sequence ID" value="MPC98244.1"/>
    <property type="molecule type" value="Genomic_DNA"/>
</dbReference>
<keyword evidence="9" id="KW-0067">ATP-binding</keyword>
<evidence type="ECO:0000256" key="5">
    <source>
        <dbReference type="ARBA" id="ARBA00022679"/>
    </source>
</evidence>
<evidence type="ECO:0000256" key="6">
    <source>
        <dbReference type="ARBA" id="ARBA00022723"/>
    </source>
</evidence>
<comment type="similarity">
    <text evidence="3">Belongs to the phosphoglycerate kinase family.</text>
</comment>
<keyword evidence="7" id="KW-0547">Nucleotide-binding</keyword>
<evidence type="ECO:0000256" key="11">
    <source>
        <dbReference type="ARBA" id="ARBA00023152"/>
    </source>
</evidence>
<evidence type="ECO:0000256" key="7">
    <source>
        <dbReference type="ARBA" id="ARBA00022741"/>
    </source>
</evidence>
<comment type="cofactor">
    <cofactor evidence="1">
        <name>Mg(2+)</name>
        <dbReference type="ChEBI" id="CHEBI:18420"/>
    </cofactor>
</comment>
<evidence type="ECO:0000256" key="1">
    <source>
        <dbReference type="ARBA" id="ARBA00001946"/>
    </source>
</evidence>
<dbReference type="OrthoDB" id="275353at2759"/>
<dbReference type="PANTHER" id="PTHR11406">
    <property type="entry name" value="PHOSPHOGLYCERATE KINASE"/>
    <property type="match status" value="1"/>
</dbReference>
<evidence type="ECO:0000256" key="2">
    <source>
        <dbReference type="ARBA" id="ARBA00004838"/>
    </source>
</evidence>
<accession>A0A5B7K0W8</accession>
<keyword evidence="8 12" id="KW-0418">Kinase</keyword>
<dbReference type="AlphaFoldDB" id="A0A5B7K0W8"/>
<evidence type="ECO:0000256" key="8">
    <source>
        <dbReference type="ARBA" id="ARBA00022777"/>
    </source>
</evidence>
<reference evidence="12 13" key="1">
    <citation type="submission" date="2019-05" db="EMBL/GenBank/DDBJ databases">
        <title>Another draft genome of Portunus trituberculatus and its Hox gene families provides insights of decapod evolution.</title>
        <authorList>
            <person name="Jeong J.-H."/>
            <person name="Song I."/>
            <person name="Kim S."/>
            <person name="Choi T."/>
            <person name="Kim D."/>
            <person name="Ryu S."/>
            <person name="Kim W."/>
        </authorList>
    </citation>
    <scope>NUCLEOTIDE SEQUENCE [LARGE SCALE GENOMIC DNA]</scope>
    <source>
        <tissue evidence="12">Muscle</tissue>
    </source>
</reference>
<dbReference type="GO" id="GO:0046872">
    <property type="term" value="F:metal ion binding"/>
    <property type="evidence" value="ECO:0007669"/>
    <property type="project" value="UniProtKB-KW"/>
</dbReference>
<dbReference type="GO" id="GO:0006094">
    <property type="term" value="P:gluconeogenesis"/>
    <property type="evidence" value="ECO:0007669"/>
    <property type="project" value="TreeGrafter"/>
</dbReference>
<keyword evidence="10" id="KW-0460">Magnesium</keyword>
<gene>
    <name evidence="12" type="primary">Pgk1</name>
    <name evidence="12" type="ORF">E2C01_093604</name>
</gene>
<dbReference type="GO" id="GO:0004618">
    <property type="term" value="F:phosphoglycerate kinase activity"/>
    <property type="evidence" value="ECO:0007669"/>
    <property type="project" value="UniProtKB-EC"/>
</dbReference>
<comment type="pathway">
    <text evidence="2">Carbohydrate degradation; glycolysis; pyruvate from D-glyceraldehyde 3-phosphate: step 2/5.</text>
</comment>
<dbReference type="Pfam" id="PF00162">
    <property type="entry name" value="PGK"/>
    <property type="match status" value="1"/>
</dbReference>
<dbReference type="GO" id="GO:0005524">
    <property type="term" value="F:ATP binding"/>
    <property type="evidence" value="ECO:0007669"/>
    <property type="project" value="UniProtKB-KW"/>
</dbReference>
<dbReference type="GO" id="GO:0006096">
    <property type="term" value="P:glycolytic process"/>
    <property type="evidence" value="ECO:0007669"/>
    <property type="project" value="UniProtKB-UniPathway"/>
</dbReference>
<keyword evidence="5" id="KW-0808">Transferase</keyword>
<keyword evidence="13" id="KW-1185">Reference proteome</keyword>
<evidence type="ECO:0000256" key="4">
    <source>
        <dbReference type="ARBA" id="ARBA00013061"/>
    </source>
</evidence>